<dbReference type="EMBL" id="BARS01048191">
    <property type="protein sequence ID" value="GAG33883.1"/>
    <property type="molecule type" value="Genomic_DNA"/>
</dbReference>
<evidence type="ECO:0000313" key="1">
    <source>
        <dbReference type="EMBL" id="GAG33883.1"/>
    </source>
</evidence>
<proteinExistence type="predicted"/>
<feature type="non-terminal residue" evidence="1">
    <location>
        <position position="1"/>
    </location>
</feature>
<reference evidence="1" key="1">
    <citation type="journal article" date="2014" name="Front. Microbiol.">
        <title>High frequency of phylogenetically diverse reductive dehalogenase-homologous genes in deep subseafloor sedimentary metagenomes.</title>
        <authorList>
            <person name="Kawai M."/>
            <person name="Futagami T."/>
            <person name="Toyoda A."/>
            <person name="Takaki Y."/>
            <person name="Nishi S."/>
            <person name="Hori S."/>
            <person name="Arai W."/>
            <person name="Tsubouchi T."/>
            <person name="Morono Y."/>
            <person name="Uchiyama I."/>
            <person name="Ito T."/>
            <person name="Fujiyama A."/>
            <person name="Inagaki F."/>
            <person name="Takami H."/>
        </authorList>
    </citation>
    <scope>NUCLEOTIDE SEQUENCE</scope>
    <source>
        <strain evidence="1">Expedition CK06-06</strain>
    </source>
</reference>
<comment type="caution">
    <text evidence="1">The sequence shown here is derived from an EMBL/GenBank/DDBJ whole genome shotgun (WGS) entry which is preliminary data.</text>
</comment>
<organism evidence="1">
    <name type="scientific">marine sediment metagenome</name>
    <dbReference type="NCBI Taxonomy" id="412755"/>
    <lineage>
        <taxon>unclassified sequences</taxon>
        <taxon>metagenomes</taxon>
        <taxon>ecological metagenomes</taxon>
    </lineage>
</organism>
<accession>X0XB45</accession>
<protein>
    <submittedName>
        <fullName evidence="1">Uncharacterized protein</fullName>
    </submittedName>
</protein>
<dbReference type="AlphaFoldDB" id="X0XB45"/>
<sequence>DAAAQDADGEASTAMSLLKGILDVLYDADGVAAFPEPAAPANGVSLAEVIHAIYDDTHELQSDDIPTTLTTLTDDAEEAHERSFERKYPFVTTNQSVSSASEESLTAPATVTPTFPTAATRLNSWVVAILKVNNQTAAEHNIGVTLQKNIAAGGWEDVRDFTASPPLTLPAVDATADSITFIEPVSVTTGQSVQFRFQVDSDNAGEVHYTQAFFFTVEYDFQ</sequence>
<gene>
    <name evidence="1" type="ORF">S01H1_72279</name>
</gene>
<name>X0XB45_9ZZZZ</name>